<dbReference type="Proteomes" id="UP000823858">
    <property type="component" value="Unassembled WGS sequence"/>
</dbReference>
<dbReference type="AlphaFoldDB" id="A0A9D2QFA3"/>
<proteinExistence type="predicted"/>
<name>A0A9D2QFA3_9CORY</name>
<reference evidence="2" key="2">
    <citation type="submission" date="2021-04" db="EMBL/GenBank/DDBJ databases">
        <authorList>
            <person name="Gilroy R."/>
        </authorList>
    </citation>
    <scope>NUCLEOTIDE SEQUENCE</scope>
    <source>
        <strain evidence="2">ChiHjej13B12-4958</strain>
    </source>
</reference>
<comment type="caution">
    <text evidence="2">The sequence shown here is derived from an EMBL/GenBank/DDBJ whole genome shotgun (WGS) entry which is preliminary data.</text>
</comment>
<feature type="region of interest" description="Disordered" evidence="1">
    <location>
        <begin position="77"/>
        <end position="102"/>
    </location>
</feature>
<evidence type="ECO:0000256" key="1">
    <source>
        <dbReference type="SAM" id="MobiDB-lite"/>
    </source>
</evidence>
<dbReference type="EMBL" id="DWVP01000019">
    <property type="protein sequence ID" value="HJC85401.1"/>
    <property type="molecule type" value="Genomic_DNA"/>
</dbReference>
<organism evidence="2 3">
    <name type="scientific">Candidatus Corynebacterium faecigallinarum</name>
    <dbReference type="NCBI Taxonomy" id="2838528"/>
    <lineage>
        <taxon>Bacteria</taxon>
        <taxon>Bacillati</taxon>
        <taxon>Actinomycetota</taxon>
        <taxon>Actinomycetes</taxon>
        <taxon>Mycobacteriales</taxon>
        <taxon>Corynebacteriaceae</taxon>
        <taxon>Corynebacterium</taxon>
    </lineage>
</organism>
<protein>
    <submittedName>
        <fullName evidence="2">Uncharacterized protein</fullName>
    </submittedName>
</protein>
<accession>A0A9D2QFA3</accession>
<reference evidence="2" key="1">
    <citation type="journal article" date="2021" name="PeerJ">
        <title>Extensive microbial diversity within the chicken gut microbiome revealed by metagenomics and culture.</title>
        <authorList>
            <person name="Gilroy R."/>
            <person name="Ravi A."/>
            <person name="Getino M."/>
            <person name="Pursley I."/>
            <person name="Horton D.L."/>
            <person name="Alikhan N.F."/>
            <person name="Baker D."/>
            <person name="Gharbi K."/>
            <person name="Hall N."/>
            <person name="Watson M."/>
            <person name="Adriaenssens E.M."/>
            <person name="Foster-Nyarko E."/>
            <person name="Jarju S."/>
            <person name="Secka A."/>
            <person name="Antonio M."/>
            <person name="Oren A."/>
            <person name="Chaudhuri R.R."/>
            <person name="La Ragione R."/>
            <person name="Hildebrand F."/>
            <person name="Pallen M.J."/>
        </authorList>
    </citation>
    <scope>NUCLEOTIDE SEQUENCE</scope>
    <source>
        <strain evidence="2">ChiHjej13B12-4958</strain>
    </source>
</reference>
<evidence type="ECO:0000313" key="3">
    <source>
        <dbReference type="Proteomes" id="UP000823858"/>
    </source>
</evidence>
<sequence length="102" mass="10658">MDPVAAGEVLDDAAGQLARRLDALTAAPPRLEASRYGPGLADRAAQLVELVNRAHRVRLSHTQRLRDGVQVARETVRSVQGTDAVSAASLGTGQSTGEGSRS</sequence>
<gene>
    <name evidence="2" type="ORF">H9751_07645</name>
</gene>
<evidence type="ECO:0000313" key="2">
    <source>
        <dbReference type="EMBL" id="HJC85401.1"/>
    </source>
</evidence>